<name>A0A6J5RQW1_9CAUD</name>
<sequence>MGALYILAFALVVGGLALGTSTALSASVRWVLS</sequence>
<proteinExistence type="predicted"/>
<evidence type="ECO:0000313" key="1">
    <source>
        <dbReference type="EMBL" id="CAB4199750.1"/>
    </source>
</evidence>
<protein>
    <submittedName>
        <fullName evidence="1">Uncharacterized protein</fullName>
    </submittedName>
</protein>
<organism evidence="1">
    <name type="scientific">uncultured Caudovirales phage</name>
    <dbReference type="NCBI Taxonomy" id="2100421"/>
    <lineage>
        <taxon>Viruses</taxon>
        <taxon>Duplodnaviria</taxon>
        <taxon>Heunggongvirae</taxon>
        <taxon>Uroviricota</taxon>
        <taxon>Caudoviricetes</taxon>
        <taxon>Peduoviridae</taxon>
        <taxon>Maltschvirus</taxon>
        <taxon>Maltschvirus maltsch</taxon>
    </lineage>
</organism>
<dbReference type="EMBL" id="LR797300">
    <property type="protein sequence ID" value="CAB4199750.1"/>
    <property type="molecule type" value="Genomic_DNA"/>
</dbReference>
<gene>
    <name evidence="1" type="ORF">UFOVP1339_9</name>
</gene>
<reference evidence="1" key="1">
    <citation type="submission" date="2020-05" db="EMBL/GenBank/DDBJ databases">
        <authorList>
            <person name="Chiriac C."/>
            <person name="Salcher M."/>
            <person name="Ghai R."/>
            <person name="Kavagutti S V."/>
        </authorList>
    </citation>
    <scope>NUCLEOTIDE SEQUENCE</scope>
</reference>
<accession>A0A6J5RQW1</accession>